<proteinExistence type="predicted"/>
<dbReference type="EMBL" id="CABFNQ020000658">
    <property type="protein sequence ID" value="CAH0021579.1"/>
    <property type="molecule type" value="Genomic_DNA"/>
</dbReference>
<dbReference type="AlphaFoldDB" id="A0A9N9YK24"/>
<dbReference type="OrthoDB" id="9984533at2759"/>
<organism evidence="1 2">
    <name type="scientific">Clonostachys rhizophaga</name>
    <dbReference type="NCBI Taxonomy" id="160324"/>
    <lineage>
        <taxon>Eukaryota</taxon>
        <taxon>Fungi</taxon>
        <taxon>Dikarya</taxon>
        <taxon>Ascomycota</taxon>
        <taxon>Pezizomycotina</taxon>
        <taxon>Sordariomycetes</taxon>
        <taxon>Hypocreomycetidae</taxon>
        <taxon>Hypocreales</taxon>
        <taxon>Bionectriaceae</taxon>
        <taxon>Clonostachys</taxon>
    </lineage>
</organism>
<protein>
    <recommendedName>
        <fullName evidence="3">F-box domain-containing protein</fullName>
    </recommendedName>
</protein>
<name>A0A9N9YK24_9HYPO</name>
<dbReference type="Proteomes" id="UP000696573">
    <property type="component" value="Unassembled WGS sequence"/>
</dbReference>
<evidence type="ECO:0008006" key="3">
    <source>
        <dbReference type="Google" id="ProtNLM"/>
    </source>
</evidence>
<dbReference type="SUPFAM" id="SSF81383">
    <property type="entry name" value="F-box domain"/>
    <property type="match status" value="1"/>
</dbReference>
<evidence type="ECO:0000313" key="2">
    <source>
        <dbReference type="Proteomes" id="UP000696573"/>
    </source>
</evidence>
<evidence type="ECO:0000313" key="1">
    <source>
        <dbReference type="EMBL" id="CAH0021579.1"/>
    </source>
</evidence>
<dbReference type="InterPro" id="IPR036047">
    <property type="entry name" value="F-box-like_dom_sf"/>
</dbReference>
<accession>A0A9N9YK24</accession>
<sequence>MGGWDVYCALCGGPIRRVWWDADDSPHSAYDREVFANSEDPGLEWLEDIRLIGENPATAADSKVWLSGLACVEEYGTVSYQDGENPDPAILDLEGHDDEGGSIRVVLTVALMKRYNTDGVDDPFCAPFHTRCKEVLRKYMGVSELIKEVLLESIKSLAEEGDGGRALDIEYGDIREHMDQYWWPQPGTEHFVCDPVEVKGLAEFYNQLPTRNTSDFESPRIYNTEGDPFNRLPADVLLVLISLFPSMSDVFSLRLASPVVANLHLGNSFWRRQLKTRMPWLWDFPEPTDSQLTDVDWRKVYHKLDWGSRLESQRKNKFHGLCNRRRIWETICPVIAEAYVGFSAKNDAWGNPEAPVLRNVVISPLIPIGSRYWTGMDRETMTLLDNYSEITTARPLLLVSWSEDRRSFHNIRVFRDESELMARKQMIRSDVVDTVPVPDDDWITGFIFRSNVASDNNGARKPHVVGLEILFAKQGPVKLGAGRADTCRLFHASENHFIVGFNFHRDDQDHSLTHMKLLEQPLTNVGDCSRVVGRFVGGYNTTRGLWAGDLPPRNVYTSKNNLSLAWSYMGYNYPTEWLMLGESAEEQADITGISVDSQLGGFEVHFQNQPTRRIGSAFHAMKSLSIDGQGGERITQIYVSRSNQLGMMFVTNRGRCLSLGTSVSGYEPLTFGDEHDPDASRVAVCGIYGEWCEYLGAKHLLNLFGAFGSSELPICQGETTPLPQDGGGYFCEPERPSARLFETGPIYGPRTYHEVVSWPGRKRVRKIVPSKGCVVSALDVDRPIMEVRVTLVHSNPKYTVAPIAAIRFTYLDGEKMVVGPDRFSNDPICRCCDEKTSLLEETKKVPHYRHEIWRPGGKKLTKLRIWSSETGALGAIRFVAEGGAESPLWGYWGFETDGKECEELSFVGEQRGTAIGLKVFFQGLERGGRGDDTVIVAFQGLAHTSA</sequence>
<keyword evidence="2" id="KW-1185">Reference proteome</keyword>
<comment type="caution">
    <text evidence="1">The sequence shown here is derived from an EMBL/GenBank/DDBJ whole genome shotgun (WGS) entry which is preliminary data.</text>
</comment>
<gene>
    <name evidence="1" type="ORF">CRHIZ90672A_00018128</name>
</gene>
<reference evidence="1" key="1">
    <citation type="submission" date="2021-10" db="EMBL/GenBank/DDBJ databases">
        <authorList>
            <person name="Piombo E."/>
        </authorList>
    </citation>
    <scope>NUCLEOTIDE SEQUENCE</scope>
</reference>